<dbReference type="Pfam" id="PF08246">
    <property type="entry name" value="Inhibitor_I29"/>
    <property type="match status" value="1"/>
</dbReference>
<evidence type="ECO:0000313" key="2">
    <source>
        <dbReference type="EMBL" id="RLM58858.1"/>
    </source>
</evidence>
<dbReference type="STRING" id="4540.A0A3L6PMI1"/>
<reference evidence="3" key="1">
    <citation type="journal article" date="2019" name="Nat. Commun.">
        <title>The genome of broomcorn millet.</title>
        <authorList>
            <person name="Zou C."/>
            <person name="Miki D."/>
            <person name="Li D."/>
            <person name="Tang Q."/>
            <person name="Xiao L."/>
            <person name="Rajput S."/>
            <person name="Deng P."/>
            <person name="Jia W."/>
            <person name="Huang R."/>
            <person name="Zhang M."/>
            <person name="Sun Y."/>
            <person name="Hu J."/>
            <person name="Fu X."/>
            <person name="Schnable P.S."/>
            <person name="Li F."/>
            <person name="Zhang H."/>
            <person name="Feng B."/>
            <person name="Zhu X."/>
            <person name="Liu R."/>
            <person name="Schnable J.C."/>
            <person name="Zhu J.-K."/>
            <person name="Zhang H."/>
        </authorList>
    </citation>
    <scope>NUCLEOTIDE SEQUENCE [LARGE SCALE GENOMIC DNA]</scope>
</reference>
<dbReference type="OrthoDB" id="629202at2759"/>
<accession>A0A3L6PMI1</accession>
<dbReference type="InterPro" id="IPR013201">
    <property type="entry name" value="Prot_inhib_I29"/>
</dbReference>
<proteinExistence type="predicted"/>
<organism evidence="2 3">
    <name type="scientific">Panicum miliaceum</name>
    <name type="common">Proso millet</name>
    <name type="synonym">Broomcorn millet</name>
    <dbReference type="NCBI Taxonomy" id="4540"/>
    <lineage>
        <taxon>Eukaryota</taxon>
        <taxon>Viridiplantae</taxon>
        <taxon>Streptophyta</taxon>
        <taxon>Embryophyta</taxon>
        <taxon>Tracheophyta</taxon>
        <taxon>Spermatophyta</taxon>
        <taxon>Magnoliopsida</taxon>
        <taxon>Liliopsida</taxon>
        <taxon>Poales</taxon>
        <taxon>Poaceae</taxon>
        <taxon>PACMAD clade</taxon>
        <taxon>Panicoideae</taxon>
        <taxon>Panicodae</taxon>
        <taxon>Paniceae</taxon>
        <taxon>Panicinae</taxon>
        <taxon>Panicum</taxon>
        <taxon>Panicum sect. Panicum</taxon>
    </lineage>
</organism>
<evidence type="ECO:0000313" key="3">
    <source>
        <dbReference type="Proteomes" id="UP000275267"/>
    </source>
</evidence>
<dbReference type="EMBL" id="PQIB02000017">
    <property type="protein sequence ID" value="RLM58858.1"/>
    <property type="molecule type" value="Genomic_DNA"/>
</dbReference>
<dbReference type="SMART" id="SM00848">
    <property type="entry name" value="Inhibitor_I29"/>
    <property type="match status" value="1"/>
</dbReference>
<protein>
    <recommendedName>
        <fullName evidence="1">Cathepsin propeptide inhibitor domain-containing protein</fullName>
    </recommendedName>
</protein>
<dbReference type="AlphaFoldDB" id="A0A3L6PMI1"/>
<evidence type="ECO:0000259" key="1">
    <source>
        <dbReference type="SMART" id="SM00848"/>
    </source>
</evidence>
<keyword evidence="3" id="KW-1185">Reference proteome</keyword>
<gene>
    <name evidence="2" type="ORF">C2845_PM18G07950</name>
</gene>
<dbReference type="Gene3D" id="1.10.287.2250">
    <property type="match status" value="1"/>
</dbReference>
<name>A0A3L6PMI1_PANMI</name>
<comment type="caution">
    <text evidence="2">The sequence shown here is derived from an EMBL/GenBank/DDBJ whole genome shotgun (WGS) entry which is preliminary data.</text>
</comment>
<sequence length="137" mass="15625">MMRRSTALRAAAALLLLAALAAVNMLIIWYGERSEEAETRRMFREWMAINKKKYSSIDEGEHRYAVFKENRRRFDKENAANDAARLHLTHLGLNIFADLTNEELRSLHTGCADHQGRIEADHQNLAAVDWSNKVTGG</sequence>
<dbReference type="Proteomes" id="UP000275267">
    <property type="component" value="Unassembled WGS sequence"/>
</dbReference>
<dbReference type="InterPro" id="IPR038765">
    <property type="entry name" value="Papain-like_cys_pep_sf"/>
</dbReference>
<dbReference type="SUPFAM" id="SSF54001">
    <property type="entry name" value="Cysteine proteinases"/>
    <property type="match status" value="1"/>
</dbReference>
<feature type="domain" description="Cathepsin propeptide inhibitor" evidence="1">
    <location>
        <begin position="43"/>
        <end position="104"/>
    </location>
</feature>